<feature type="domain" description="RecX first three-helical" evidence="8">
    <location>
        <begin position="10"/>
        <end position="48"/>
    </location>
</feature>
<evidence type="ECO:0000259" key="8">
    <source>
        <dbReference type="Pfam" id="PF21982"/>
    </source>
</evidence>
<feature type="domain" description="RecX third three-helical" evidence="7">
    <location>
        <begin position="102"/>
        <end position="148"/>
    </location>
</feature>
<name>A0ABT5U2B5_9GAMM</name>
<evidence type="ECO:0000313" key="10">
    <source>
        <dbReference type="Proteomes" id="UP001528823"/>
    </source>
</evidence>
<dbReference type="Pfam" id="PF21982">
    <property type="entry name" value="RecX_HTH1"/>
    <property type="match status" value="1"/>
</dbReference>
<reference evidence="9 10" key="1">
    <citation type="submission" date="2022-11" db="EMBL/GenBank/DDBJ databases">
        <title>Spartinivicinus poritis sp. nov., isolated from scleractinian coral Porites lutea.</title>
        <authorList>
            <person name="Zhang G."/>
            <person name="Cai L."/>
            <person name="Wei Q."/>
        </authorList>
    </citation>
    <scope>NUCLEOTIDE SEQUENCE [LARGE SCALE GENOMIC DNA]</scope>
    <source>
        <strain evidence="9 10">A2-2</strain>
    </source>
</reference>
<dbReference type="Proteomes" id="UP001528823">
    <property type="component" value="Unassembled WGS sequence"/>
</dbReference>
<protein>
    <recommendedName>
        <fullName evidence="3 5">Regulatory protein RecX</fullName>
    </recommendedName>
</protein>
<comment type="caution">
    <text evidence="9">The sequence shown here is derived from an EMBL/GenBank/DDBJ whole genome shotgun (WGS) entry which is preliminary data.</text>
</comment>
<keyword evidence="10" id="KW-1185">Reference proteome</keyword>
<dbReference type="PANTHER" id="PTHR33602:SF1">
    <property type="entry name" value="REGULATORY PROTEIN RECX FAMILY PROTEIN"/>
    <property type="match status" value="1"/>
</dbReference>
<dbReference type="RefSeq" id="WP_274686740.1">
    <property type="nucleotide sequence ID" value="NZ_JAPMOU010000001.1"/>
</dbReference>
<dbReference type="PANTHER" id="PTHR33602">
    <property type="entry name" value="REGULATORY PROTEIN RECX FAMILY PROTEIN"/>
    <property type="match status" value="1"/>
</dbReference>
<comment type="subcellular location">
    <subcellularLocation>
        <location evidence="1 5">Cytoplasm</location>
    </subcellularLocation>
</comment>
<gene>
    <name evidence="5" type="primary">recX</name>
    <name evidence="9" type="ORF">ORQ98_00160</name>
</gene>
<keyword evidence="4 5" id="KW-0963">Cytoplasm</keyword>
<dbReference type="Pfam" id="PF02631">
    <property type="entry name" value="RecX_HTH2"/>
    <property type="match status" value="1"/>
</dbReference>
<dbReference type="Gene3D" id="1.10.10.10">
    <property type="entry name" value="Winged helix-like DNA-binding domain superfamily/Winged helix DNA-binding domain"/>
    <property type="match status" value="3"/>
</dbReference>
<dbReference type="InterPro" id="IPR003783">
    <property type="entry name" value="Regulatory_RecX"/>
</dbReference>
<evidence type="ECO:0000259" key="6">
    <source>
        <dbReference type="Pfam" id="PF02631"/>
    </source>
</evidence>
<accession>A0ABT5U2B5</accession>
<organism evidence="9 10">
    <name type="scientific">Spartinivicinus poritis</name>
    <dbReference type="NCBI Taxonomy" id="2994640"/>
    <lineage>
        <taxon>Bacteria</taxon>
        <taxon>Pseudomonadati</taxon>
        <taxon>Pseudomonadota</taxon>
        <taxon>Gammaproteobacteria</taxon>
        <taxon>Oceanospirillales</taxon>
        <taxon>Zooshikellaceae</taxon>
        <taxon>Spartinivicinus</taxon>
    </lineage>
</organism>
<dbReference type="EMBL" id="JAPMOU010000001">
    <property type="protein sequence ID" value="MDE1460365.1"/>
    <property type="molecule type" value="Genomic_DNA"/>
</dbReference>
<evidence type="ECO:0000259" key="7">
    <source>
        <dbReference type="Pfam" id="PF21981"/>
    </source>
</evidence>
<evidence type="ECO:0000256" key="5">
    <source>
        <dbReference type="HAMAP-Rule" id="MF_01114"/>
    </source>
</evidence>
<evidence type="ECO:0000256" key="4">
    <source>
        <dbReference type="ARBA" id="ARBA00022490"/>
    </source>
</evidence>
<feature type="domain" description="RecX second three-helical" evidence="6">
    <location>
        <begin position="55"/>
        <end position="95"/>
    </location>
</feature>
<evidence type="ECO:0000313" key="9">
    <source>
        <dbReference type="EMBL" id="MDE1460365.1"/>
    </source>
</evidence>
<comment type="similarity">
    <text evidence="2 5">Belongs to the RecX family.</text>
</comment>
<dbReference type="HAMAP" id="MF_01114">
    <property type="entry name" value="RecX"/>
    <property type="match status" value="1"/>
</dbReference>
<evidence type="ECO:0000256" key="3">
    <source>
        <dbReference type="ARBA" id="ARBA00018111"/>
    </source>
</evidence>
<evidence type="ECO:0000256" key="2">
    <source>
        <dbReference type="ARBA" id="ARBA00009695"/>
    </source>
</evidence>
<sequence length="154" mass="17748">MNNVSPQKIRQAALRLLARREHSAQELKQKLKSRTFAGEQVELVLEELREADYLSDQRAAEMIFRRCIEKKLGPKRIQLEMQQKGIDQSLVEQVLQANQDIDWLQLASIALAKKFNPEPAANDLPLMAKKQRYLIQRGFDFEVIQQALAAHPES</sequence>
<proteinExistence type="inferred from homology"/>
<dbReference type="InterPro" id="IPR053925">
    <property type="entry name" value="RecX_HTH_3rd"/>
</dbReference>
<dbReference type="InterPro" id="IPR036388">
    <property type="entry name" value="WH-like_DNA-bd_sf"/>
</dbReference>
<evidence type="ECO:0000256" key="1">
    <source>
        <dbReference type="ARBA" id="ARBA00004496"/>
    </source>
</evidence>
<dbReference type="InterPro" id="IPR053924">
    <property type="entry name" value="RecX_HTH_2nd"/>
</dbReference>
<dbReference type="InterPro" id="IPR053926">
    <property type="entry name" value="RecX_HTH_1st"/>
</dbReference>
<dbReference type="Pfam" id="PF21981">
    <property type="entry name" value="RecX_HTH3"/>
    <property type="match status" value="1"/>
</dbReference>
<comment type="function">
    <text evidence="5">Modulates RecA activity.</text>
</comment>